<dbReference type="EMBL" id="JXXE01000051">
    <property type="protein sequence ID" value="KIZ47715.1"/>
    <property type="molecule type" value="Genomic_DNA"/>
</dbReference>
<dbReference type="Gene3D" id="3.40.50.720">
    <property type="entry name" value="NAD(P)-binding Rossmann-like Domain"/>
    <property type="match status" value="1"/>
</dbReference>
<dbReference type="Pfam" id="PF00106">
    <property type="entry name" value="adh_short"/>
    <property type="match status" value="1"/>
</dbReference>
<reference evidence="3 4" key="1">
    <citation type="submission" date="2014-11" db="EMBL/GenBank/DDBJ databases">
        <title>Genomics and ecophysiology of heterotrophic nitrogen fixing bacteria isolated from estuarine surface water.</title>
        <authorList>
            <person name="Bentzon-Tilia M."/>
            <person name="Severin I."/>
            <person name="Hansen L.H."/>
            <person name="Riemann L."/>
        </authorList>
    </citation>
    <scope>NUCLEOTIDE SEQUENCE [LARGE SCALE GENOMIC DNA]</scope>
    <source>
        <strain evidence="3 4">BAL398</strain>
    </source>
</reference>
<dbReference type="AlphaFoldDB" id="A0A0D7F4I3"/>
<sequence length="180" mass="18869">MSHADGGPPLTESAAAAAPGACPFHNDQRESRSGKQKTLVLTGASRGIGHATGKLFSDAGWRIITCSRQPFDDDRCPWSTGLDNHVAIELSDHGALPRAISELKEKLAGGPLHALINNAAISPKNADGERLSSLTTPVSTWMSVFHVNLLAPVLLAQGLFEELRAGSGSIVNVTSIVGSR</sequence>
<dbReference type="SUPFAM" id="SSF51735">
    <property type="entry name" value="NAD(P)-binding Rossmann-fold domains"/>
    <property type="match status" value="1"/>
</dbReference>
<dbReference type="CDD" id="cd05233">
    <property type="entry name" value="SDR_c"/>
    <property type="match status" value="1"/>
</dbReference>
<comment type="caution">
    <text evidence="3">The sequence shown here is derived from an EMBL/GenBank/DDBJ whole genome shotgun (WGS) entry which is preliminary data.</text>
</comment>
<name>A0A0D7F4I3_RHOPL</name>
<dbReference type="InterPro" id="IPR002347">
    <property type="entry name" value="SDR_fam"/>
</dbReference>
<feature type="region of interest" description="Disordered" evidence="2">
    <location>
        <begin position="1"/>
        <end position="36"/>
    </location>
</feature>
<evidence type="ECO:0000256" key="1">
    <source>
        <dbReference type="ARBA" id="ARBA00006484"/>
    </source>
</evidence>
<proteinExistence type="inferred from homology"/>
<evidence type="ECO:0000256" key="2">
    <source>
        <dbReference type="SAM" id="MobiDB-lite"/>
    </source>
</evidence>
<feature type="non-terminal residue" evidence="3">
    <location>
        <position position="180"/>
    </location>
</feature>
<evidence type="ECO:0000313" key="4">
    <source>
        <dbReference type="Proteomes" id="UP000032515"/>
    </source>
</evidence>
<dbReference type="PANTHER" id="PTHR42760:SF106">
    <property type="entry name" value="PROTEIN FIXR"/>
    <property type="match status" value="1"/>
</dbReference>
<gene>
    <name evidence="3" type="ORF">OO17_02840</name>
</gene>
<dbReference type="InterPro" id="IPR036291">
    <property type="entry name" value="NAD(P)-bd_dom_sf"/>
</dbReference>
<dbReference type="PANTHER" id="PTHR42760">
    <property type="entry name" value="SHORT-CHAIN DEHYDROGENASES/REDUCTASES FAMILY MEMBER"/>
    <property type="match status" value="1"/>
</dbReference>
<organism evidence="3 4">
    <name type="scientific">Rhodopseudomonas palustris</name>
    <dbReference type="NCBI Taxonomy" id="1076"/>
    <lineage>
        <taxon>Bacteria</taxon>
        <taxon>Pseudomonadati</taxon>
        <taxon>Pseudomonadota</taxon>
        <taxon>Alphaproteobacteria</taxon>
        <taxon>Hyphomicrobiales</taxon>
        <taxon>Nitrobacteraceae</taxon>
        <taxon>Rhodopseudomonas</taxon>
    </lineage>
</organism>
<comment type="similarity">
    <text evidence="1">Belongs to the short-chain dehydrogenases/reductases (SDR) family.</text>
</comment>
<accession>A0A0D7F4I3</accession>
<evidence type="ECO:0000313" key="3">
    <source>
        <dbReference type="EMBL" id="KIZ47715.1"/>
    </source>
</evidence>
<dbReference type="GO" id="GO:0016616">
    <property type="term" value="F:oxidoreductase activity, acting on the CH-OH group of donors, NAD or NADP as acceptor"/>
    <property type="evidence" value="ECO:0007669"/>
    <property type="project" value="TreeGrafter"/>
</dbReference>
<dbReference type="STRING" id="1421013.GCA_000504425_02316"/>
<protein>
    <submittedName>
        <fullName evidence="3">Oxidoreductase</fullName>
    </submittedName>
</protein>
<dbReference type="PRINTS" id="PR00081">
    <property type="entry name" value="GDHRDH"/>
</dbReference>
<dbReference type="Proteomes" id="UP000032515">
    <property type="component" value="Unassembled WGS sequence"/>
</dbReference>